<dbReference type="CDD" id="cd14348">
    <property type="entry name" value="UBA_p47"/>
    <property type="match status" value="1"/>
</dbReference>
<name>A0A2T7PK07_POMCA</name>
<keyword evidence="11" id="KW-1185">Reference proteome</keyword>
<evidence type="ECO:0000256" key="1">
    <source>
        <dbReference type="ARBA" id="ARBA00004123"/>
    </source>
</evidence>
<dbReference type="GO" id="GO:0000045">
    <property type="term" value="P:autophagosome assembly"/>
    <property type="evidence" value="ECO:0007669"/>
    <property type="project" value="TreeGrafter"/>
</dbReference>
<feature type="compositionally biased region" description="Polar residues" evidence="8">
    <location>
        <begin position="69"/>
        <end position="97"/>
    </location>
</feature>
<evidence type="ECO:0000259" key="9">
    <source>
        <dbReference type="PROSITE" id="PS51399"/>
    </source>
</evidence>
<evidence type="ECO:0000256" key="2">
    <source>
        <dbReference type="ARBA" id="ARBA00004300"/>
    </source>
</evidence>
<comment type="caution">
    <text evidence="10">The sequence shown here is derived from an EMBL/GenBank/DDBJ whole genome shotgun (WGS) entry which is preliminary data.</text>
</comment>
<evidence type="ECO:0000313" key="10">
    <source>
        <dbReference type="EMBL" id="PVD33771.1"/>
    </source>
</evidence>
<evidence type="ECO:0000256" key="5">
    <source>
        <dbReference type="ARBA" id="ARBA00023034"/>
    </source>
</evidence>
<dbReference type="GO" id="GO:0043161">
    <property type="term" value="P:proteasome-mediated ubiquitin-dependent protein catabolic process"/>
    <property type="evidence" value="ECO:0007669"/>
    <property type="project" value="TreeGrafter"/>
</dbReference>
<gene>
    <name evidence="10" type="ORF">C0Q70_05031</name>
</gene>
<dbReference type="STRING" id="400727.A0A2T7PK07"/>
<accession>A0A2T7PK07</accession>
<evidence type="ECO:0000256" key="7">
    <source>
        <dbReference type="ARBA" id="ARBA00023242"/>
    </source>
</evidence>
<dbReference type="InterPro" id="IPR012989">
    <property type="entry name" value="SEP_domain"/>
</dbReference>
<protein>
    <recommendedName>
        <fullName evidence="9">SEP domain-containing protein</fullName>
    </recommendedName>
</protein>
<dbReference type="InterPro" id="IPR009060">
    <property type="entry name" value="UBA-like_sf"/>
</dbReference>
<dbReference type="SUPFAM" id="SSF54236">
    <property type="entry name" value="Ubiquitin-like"/>
    <property type="match status" value="1"/>
</dbReference>
<proteinExistence type="predicted"/>
<dbReference type="PROSITE" id="PS51399">
    <property type="entry name" value="SEP"/>
    <property type="match status" value="1"/>
</dbReference>
<reference evidence="10 11" key="1">
    <citation type="submission" date="2018-04" db="EMBL/GenBank/DDBJ databases">
        <title>The genome of golden apple snail Pomacea canaliculata provides insight into stress tolerance and invasive adaptation.</title>
        <authorList>
            <person name="Liu C."/>
            <person name="Liu B."/>
            <person name="Ren Y."/>
            <person name="Zhang Y."/>
            <person name="Wang H."/>
            <person name="Li S."/>
            <person name="Jiang F."/>
            <person name="Yin L."/>
            <person name="Zhang G."/>
            <person name="Qian W."/>
            <person name="Fan W."/>
        </authorList>
    </citation>
    <scope>NUCLEOTIDE SEQUENCE [LARGE SCALE GENOMIC DNA]</scope>
    <source>
        <strain evidence="10">SZHN2017</strain>
        <tissue evidence="10">Muscle</tissue>
    </source>
</reference>
<dbReference type="InterPro" id="IPR036241">
    <property type="entry name" value="NSFL1C_SEP_dom_sf"/>
</dbReference>
<feature type="domain" description="SEP" evidence="9">
    <location>
        <begin position="196"/>
        <end position="261"/>
    </location>
</feature>
<dbReference type="Pfam" id="PF08059">
    <property type="entry name" value="SEP"/>
    <property type="match status" value="1"/>
</dbReference>
<keyword evidence="4" id="KW-0963">Cytoplasm</keyword>
<dbReference type="GO" id="GO:0005794">
    <property type="term" value="C:Golgi apparatus"/>
    <property type="evidence" value="ECO:0007669"/>
    <property type="project" value="UniProtKB-SubCell"/>
</dbReference>
<dbReference type="GO" id="GO:0005829">
    <property type="term" value="C:cytosol"/>
    <property type="evidence" value="ECO:0007669"/>
    <property type="project" value="TreeGrafter"/>
</dbReference>
<evidence type="ECO:0000256" key="4">
    <source>
        <dbReference type="ARBA" id="ARBA00022490"/>
    </source>
</evidence>
<dbReference type="Gene3D" id="1.10.8.10">
    <property type="entry name" value="DNA helicase RuvA subunit, C-terminal domain"/>
    <property type="match status" value="1"/>
</dbReference>
<dbReference type="SUPFAM" id="SSF46934">
    <property type="entry name" value="UBA-like"/>
    <property type="match status" value="1"/>
</dbReference>
<dbReference type="Gene3D" id="3.30.420.210">
    <property type="entry name" value="SEP domain"/>
    <property type="match status" value="1"/>
</dbReference>
<organism evidence="10 11">
    <name type="scientific">Pomacea canaliculata</name>
    <name type="common">Golden apple snail</name>
    <dbReference type="NCBI Taxonomy" id="400727"/>
    <lineage>
        <taxon>Eukaryota</taxon>
        <taxon>Metazoa</taxon>
        <taxon>Spiralia</taxon>
        <taxon>Lophotrochozoa</taxon>
        <taxon>Mollusca</taxon>
        <taxon>Gastropoda</taxon>
        <taxon>Caenogastropoda</taxon>
        <taxon>Architaenioglossa</taxon>
        <taxon>Ampullarioidea</taxon>
        <taxon>Ampullariidae</taxon>
        <taxon>Pomacea</taxon>
    </lineage>
</organism>
<dbReference type="InterPro" id="IPR001012">
    <property type="entry name" value="UBX_dom"/>
</dbReference>
<dbReference type="OrthoDB" id="25887at2759"/>
<dbReference type="GO" id="GO:0061025">
    <property type="term" value="P:membrane fusion"/>
    <property type="evidence" value="ECO:0007669"/>
    <property type="project" value="TreeGrafter"/>
</dbReference>
<dbReference type="GO" id="GO:0043130">
    <property type="term" value="F:ubiquitin binding"/>
    <property type="evidence" value="ECO:0007669"/>
    <property type="project" value="TreeGrafter"/>
</dbReference>
<dbReference type="GO" id="GO:0005634">
    <property type="term" value="C:nucleus"/>
    <property type="evidence" value="ECO:0007669"/>
    <property type="project" value="UniProtKB-SubCell"/>
</dbReference>
<sequence length="366" mass="39412">MADSDDLLQQFSTITGVDAGRSRFHLESASWNLQVALANFYEEPENEMDEGSAADPVQIDDVEDDMAQVMSSHVSDNTKSGKPSGKSTNSRFATLSSLHGDENSSSEEEGQAFYAGGSERSGQQVLGPSKRKDKSNVLVSDIFKSAKEHGAEELDKSAELPRPGRSAFIGTGYRLGETDAASETVAGPSVKQRPASVDMVLKMWQNGFSVDDGPLRGYDDEANREFLDSIRRGEVPSELVHLARGGEVNLNMEDHRQEEYVKPKTAIKAFSGQGHMLGSPVPAVVISNPSSGDGGGALSVSQVSVDGSKPLTTLQIRLADGQSAHPQYASMPFVLMTTFPNRELTDESKSLEEAKLANAVIVQRMK</sequence>
<dbReference type="Gene3D" id="3.10.20.90">
    <property type="entry name" value="Phosphatidylinositol 3-kinase Catalytic Subunit, Chain A, domain 1"/>
    <property type="match status" value="1"/>
</dbReference>
<dbReference type="SMART" id="SM00553">
    <property type="entry name" value="SEP"/>
    <property type="match status" value="1"/>
</dbReference>
<evidence type="ECO:0000256" key="8">
    <source>
        <dbReference type="SAM" id="MobiDB-lite"/>
    </source>
</evidence>
<dbReference type="SUPFAM" id="SSF102848">
    <property type="entry name" value="NSFL1 (p97 ATPase) cofactor p47, SEP domain"/>
    <property type="match status" value="1"/>
</dbReference>
<feature type="region of interest" description="Disordered" evidence="8">
    <location>
        <begin position="68"/>
        <end position="133"/>
    </location>
</feature>
<keyword evidence="5" id="KW-0333">Golgi apparatus</keyword>
<keyword evidence="6" id="KW-0206">Cytoskeleton</keyword>
<dbReference type="Proteomes" id="UP000245119">
    <property type="component" value="Linkage Group LG3"/>
</dbReference>
<dbReference type="FunFam" id="3.30.420.210:FF:000001">
    <property type="entry name" value="NSFL1 (P97) cofactor (P47)"/>
    <property type="match status" value="1"/>
</dbReference>
<dbReference type="PANTHER" id="PTHR23333:SF20">
    <property type="entry name" value="NSFL1 COFACTOR P47"/>
    <property type="match status" value="1"/>
</dbReference>
<evidence type="ECO:0000256" key="3">
    <source>
        <dbReference type="ARBA" id="ARBA00004555"/>
    </source>
</evidence>
<dbReference type="GO" id="GO:0005813">
    <property type="term" value="C:centrosome"/>
    <property type="evidence" value="ECO:0007669"/>
    <property type="project" value="UniProtKB-SubCell"/>
</dbReference>
<dbReference type="AlphaFoldDB" id="A0A2T7PK07"/>
<comment type="subcellular location">
    <subcellularLocation>
        <location evidence="2">Cytoplasm</location>
        <location evidence="2">Cytoskeleton</location>
        <location evidence="2">Microtubule organizing center</location>
        <location evidence="2">Centrosome</location>
    </subcellularLocation>
    <subcellularLocation>
        <location evidence="3">Golgi apparatus</location>
    </subcellularLocation>
    <subcellularLocation>
        <location evidence="1">Nucleus</location>
    </subcellularLocation>
</comment>
<evidence type="ECO:0000313" key="11">
    <source>
        <dbReference type="Proteomes" id="UP000245119"/>
    </source>
</evidence>
<dbReference type="Pfam" id="PF14555">
    <property type="entry name" value="UBA_4"/>
    <property type="match status" value="1"/>
</dbReference>
<dbReference type="InterPro" id="IPR029071">
    <property type="entry name" value="Ubiquitin-like_domsf"/>
</dbReference>
<dbReference type="Pfam" id="PF00789">
    <property type="entry name" value="UBX"/>
    <property type="match status" value="1"/>
</dbReference>
<evidence type="ECO:0000256" key="6">
    <source>
        <dbReference type="ARBA" id="ARBA00023212"/>
    </source>
</evidence>
<dbReference type="EMBL" id="PZQS01000003">
    <property type="protein sequence ID" value="PVD33771.1"/>
    <property type="molecule type" value="Genomic_DNA"/>
</dbReference>
<dbReference type="PANTHER" id="PTHR23333">
    <property type="entry name" value="UBX DOMAIN CONTAINING PROTEIN"/>
    <property type="match status" value="1"/>
</dbReference>
<dbReference type="GO" id="GO:0007030">
    <property type="term" value="P:Golgi organization"/>
    <property type="evidence" value="ECO:0007669"/>
    <property type="project" value="TreeGrafter"/>
</dbReference>
<keyword evidence="7" id="KW-0539">Nucleus</keyword>
<dbReference type="GO" id="GO:0031468">
    <property type="term" value="P:nuclear membrane reassembly"/>
    <property type="evidence" value="ECO:0007669"/>
    <property type="project" value="TreeGrafter"/>
</dbReference>